<name>A0ABT5WLT9_9SPHN</name>
<evidence type="ECO:0000256" key="1">
    <source>
        <dbReference type="ARBA" id="ARBA00023015"/>
    </source>
</evidence>
<dbReference type="InterPro" id="IPR041478">
    <property type="entry name" value="TetR_C_27"/>
</dbReference>
<evidence type="ECO:0000256" key="2">
    <source>
        <dbReference type="ARBA" id="ARBA00023125"/>
    </source>
</evidence>
<evidence type="ECO:0000256" key="3">
    <source>
        <dbReference type="ARBA" id="ARBA00023163"/>
    </source>
</evidence>
<dbReference type="InterPro" id="IPR009057">
    <property type="entry name" value="Homeodomain-like_sf"/>
</dbReference>
<dbReference type="InterPro" id="IPR001647">
    <property type="entry name" value="HTH_TetR"/>
</dbReference>
<evidence type="ECO:0000313" key="8">
    <source>
        <dbReference type="Proteomes" id="UP001216253"/>
    </source>
</evidence>
<dbReference type="Pfam" id="PF00440">
    <property type="entry name" value="TetR_N"/>
    <property type="match status" value="1"/>
</dbReference>
<dbReference type="SUPFAM" id="SSF48498">
    <property type="entry name" value="Tetracyclin repressor-like, C-terminal domain"/>
    <property type="match status" value="1"/>
</dbReference>
<feature type="domain" description="HTH tetR-type" evidence="6">
    <location>
        <begin position="22"/>
        <end position="82"/>
    </location>
</feature>
<proteinExistence type="predicted"/>
<feature type="DNA-binding region" description="H-T-H motif" evidence="4">
    <location>
        <begin position="45"/>
        <end position="64"/>
    </location>
</feature>
<feature type="region of interest" description="Disordered" evidence="5">
    <location>
        <begin position="1"/>
        <end position="24"/>
    </location>
</feature>
<keyword evidence="1" id="KW-0805">Transcription regulation</keyword>
<sequence length="210" mass="23322">MNGVTDKRRLSQGAGQRGPAEHERRDQIIRAAEQHIHAVGYRRTSVADLARAIGVSTAYIYKFFDSKRAIGEAICAMTLHGIADKLWSIAEGPGSAEVRLRLIYSALVEQGRAMYFNERQLHEITLVAVEQNWSSIGTYIDTLQQIVRRIVLDGREAGEFERKTPIDEVCGAILQTMAPFSHPVLLQVRLDNLDESAGAVARLVLRSLAP</sequence>
<comment type="caution">
    <text evidence="7">The sequence shown here is derived from an EMBL/GenBank/DDBJ whole genome shotgun (WGS) entry which is preliminary data.</text>
</comment>
<evidence type="ECO:0000256" key="4">
    <source>
        <dbReference type="PROSITE-ProRule" id="PRU00335"/>
    </source>
</evidence>
<dbReference type="PANTHER" id="PTHR30055">
    <property type="entry name" value="HTH-TYPE TRANSCRIPTIONAL REGULATOR RUTR"/>
    <property type="match status" value="1"/>
</dbReference>
<dbReference type="EMBL" id="JARESE010000012">
    <property type="protein sequence ID" value="MDE8651001.1"/>
    <property type="molecule type" value="Genomic_DNA"/>
</dbReference>
<organism evidence="7 8">
    <name type="scientific">Novosphingobium album</name>
    <name type="common">ex Liu et al. 2023</name>
    <dbReference type="NCBI Taxonomy" id="3031130"/>
    <lineage>
        <taxon>Bacteria</taxon>
        <taxon>Pseudomonadati</taxon>
        <taxon>Pseudomonadota</taxon>
        <taxon>Alphaproteobacteria</taxon>
        <taxon>Sphingomonadales</taxon>
        <taxon>Sphingomonadaceae</taxon>
        <taxon>Novosphingobium</taxon>
    </lineage>
</organism>
<dbReference type="RefSeq" id="WP_275227089.1">
    <property type="nucleotide sequence ID" value="NZ_JARESE010000012.1"/>
</dbReference>
<keyword evidence="2 4" id="KW-0238">DNA-binding</keyword>
<reference evidence="7 8" key="1">
    <citation type="submission" date="2023-03" db="EMBL/GenBank/DDBJ databases">
        <title>NovoSphingobium album sp. nov. isolated from polycyclic aromatic hydrocarbons- and heavy-metal polluted soil.</title>
        <authorList>
            <person name="Liu Z."/>
            <person name="Wang K."/>
        </authorList>
    </citation>
    <scope>NUCLEOTIDE SEQUENCE [LARGE SCALE GENOMIC DNA]</scope>
    <source>
        <strain evidence="7 8">H3SJ31-1</strain>
    </source>
</reference>
<gene>
    <name evidence="7" type="ORF">PYV00_04610</name>
</gene>
<dbReference type="Pfam" id="PF17935">
    <property type="entry name" value="TetR_C_27"/>
    <property type="match status" value="1"/>
</dbReference>
<dbReference type="PANTHER" id="PTHR30055:SF234">
    <property type="entry name" value="HTH-TYPE TRANSCRIPTIONAL REGULATOR BETI"/>
    <property type="match status" value="1"/>
</dbReference>
<dbReference type="PROSITE" id="PS01081">
    <property type="entry name" value="HTH_TETR_1"/>
    <property type="match status" value="1"/>
</dbReference>
<keyword evidence="8" id="KW-1185">Reference proteome</keyword>
<evidence type="ECO:0000259" key="6">
    <source>
        <dbReference type="PROSITE" id="PS50977"/>
    </source>
</evidence>
<evidence type="ECO:0000256" key="5">
    <source>
        <dbReference type="SAM" id="MobiDB-lite"/>
    </source>
</evidence>
<protein>
    <submittedName>
        <fullName evidence="7">TetR/AcrR family transcriptional regulator</fullName>
    </submittedName>
</protein>
<dbReference type="Proteomes" id="UP001216253">
    <property type="component" value="Unassembled WGS sequence"/>
</dbReference>
<evidence type="ECO:0000313" key="7">
    <source>
        <dbReference type="EMBL" id="MDE8651001.1"/>
    </source>
</evidence>
<dbReference type="PROSITE" id="PS50977">
    <property type="entry name" value="HTH_TETR_2"/>
    <property type="match status" value="1"/>
</dbReference>
<dbReference type="Gene3D" id="1.10.357.10">
    <property type="entry name" value="Tetracycline Repressor, domain 2"/>
    <property type="match status" value="1"/>
</dbReference>
<keyword evidence="3" id="KW-0804">Transcription</keyword>
<dbReference type="SUPFAM" id="SSF46689">
    <property type="entry name" value="Homeodomain-like"/>
    <property type="match status" value="1"/>
</dbReference>
<dbReference type="InterPro" id="IPR036271">
    <property type="entry name" value="Tet_transcr_reg_TetR-rel_C_sf"/>
</dbReference>
<dbReference type="InterPro" id="IPR023772">
    <property type="entry name" value="DNA-bd_HTH_TetR-type_CS"/>
</dbReference>
<dbReference type="InterPro" id="IPR050109">
    <property type="entry name" value="HTH-type_TetR-like_transc_reg"/>
</dbReference>
<accession>A0ABT5WLT9</accession>